<feature type="transmembrane region" description="Helical" evidence="7">
    <location>
        <begin position="106"/>
        <end position="127"/>
    </location>
</feature>
<reference evidence="9 10" key="1">
    <citation type="submission" date="2020-08" db="EMBL/GenBank/DDBJ databases">
        <title>Sequencing the genomes of 1000 actinobacteria strains.</title>
        <authorList>
            <person name="Klenk H.-P."/>
        </authorList>
    </citation>
    <scope>NUCLEOTIDE SEQUENCE [LARGE SCALE GENOMIC DNA]</scope>
    <source>
        <strain evidence="9 10">DSM 28967</strain>
    </source>
</reference>
<feature type="transmembrane region" description="Helical" evidence="7">
    <location>
        <begin position="203"/>
        <end position="223"/>
    </location>
</feature>
<organism evidence="9 10">
    <name type="scientific">Kribbella italica</name>
    <dbReference type="NCBI Taxonomy" id="1540520"/>
    <lineage>
        <taxon>Bacteria</taxon>
        <taxon>Bacillati</taxon>
        <taxon>Actinomycetota</taxon>
        <taxon>Actinomycetes</taxon>
        <taxon>Propionibacteriales</taxon>
        <taxon>Kribbellaceae</taxon>
        <taxon>Kribbella</taxon>
    </lineage>
</organism>
<dbReference type="SUPFAM" id="SSF103473">
    <property type="entry name" value="MFS general substrate transporter"/>
    <property type="match status" value="1"/>
</dbReference>
<feature type="transmembrane region" description="Helical" evidence="7">
    <location>
        <begin position="267"/>
        <end position="293"/>
    </location>
</feature>
<dbReference type="Pfam" id="PF07690">
    <property type="entry name" value="MFS_1"/>
    <property type="match status" value="1"/>
</dbReference>
<evidence type="ECO:0000313" key="9">
    <source>
        <dbReference type="EMBL" id="MBB5835758.1"/>
    </source>
</evidence>
<sequence length="522" mass="53939">MNDTAPKATAASWIGLAVLVLPLLLITIDGTVLILGLPAISGELSPTGVEQLWMVDVYSLVLAGLLVAMSAVGDRFGRRRNLLIGSVVFAIASAAGALATEPWMLIGARALLGVGGAIMMPSTLSLVRNMFLDRQQRRYAMAVWGAMASVGAAVGPIVGGWVIETFSWQAAFLMNIPVMLLLLLLGPFLLPESRNPELHRIDLLSVVLSLVGMIGVVYAIKSLTGGKDTALGIAALVVGVTAVAAFIRRQLRLPTPLMEVRLFKVRYFRGAVIADLLSIFAMVGALVALVQHLQLVLGLGPLQASLWLLPQAIVAATAGFVAASLVRRILPAYVITAGLLIAATGFLLTIFLTPTSSPALTATSLALVSLGAGMGLGLSNDIIMSSVKPERAGQAAATSETAYELGTTLGTAVLGGVLVAWYTKGVSADTDALQLPAALAERASSTMAEALLVAGEVGGSTGASILRIAEGAFTEAITVTGIAGAGIMVLAALWALVTLRGAAANQDLAADHAQEPEHEPRH</sequence>
<evidence type="ECO:0000256" key="1">
    <source>
        <dbReference type="ARBA" id="ARBA00004651"/>
    </source>
</evidence>
<dbReference type="GO" id="GO:0022857">
    <property type="term" value="F:transmembrane transporter activity"/>
    <property type="evidence" value="ECO:0007669"/>
    <property type="project" value="InterPro"/>
</dbReference>
<name>A0A7W9MUA4_9ACTN</name>
<feature type="transmembrane region" description="Helical" evidence="7">
    <location>
        <begin position="169"/>
        <end position="191"/>
    </location>
</feature>
<feature type="transmembrane region" description="Helical" evidence="7">
    <location>
        <begin position="333"/>
        <end position="353"/>
    </location>
</feature>
<dbReference type="EMBL" id="JACHMY010000001">
    <property type="protein sequence ID" value="MBB5835758.1"/>
    <property type="molecule type" value="Genomic_DNA"/>
</dbReference>
<dbReference type="RefSeq" id="WP_184795365.1">
    <property type="nucleotide sequence ID" value="NZ_JACHMY010000001.1"/>
</dbReference>
<dbReference type="InterPro" id="IPR020846">
    <property type="entry name" value="MFS_dom"/>
</dbReference>
<feature type="transmembrane region" description="Helical" evidence="7">
    <location>
        <begin position="12"/>
        <end position="40"/>
    </location>
</feature>
<keyword evidence="6 7" id="KW-0472">Membrane</keyword>
<accession>A0A7W9MUA4</accession>
<dbReference type="PANTHER" id="PTHR42718:SF47">
    <property type="entry name" value="METHYL VIOLOGEN RESISTANCE PROTEIN SMVA"/>
    <property type="match status" value="1"/>
</dbReference>
<dbReference type="InterPro" id="IPR036259">
    <property type="entry name" value="MFS_trans_sf"/>
</dbReference>
<feature type="domain" description="Major facilitator superfamily (MFS) profile" evidence="8">
    <location>
        <begin position="15"/>
        <end position="503"/>
    </location>
</feature>
<dbReference type="Proteomes" id="UP000549971">
    <property type="component" value="Unassembled WGS sequence"/>
</dbReference>
<dbReference type="AlphaFoldDB" id="A0A7W9MUA4"/>
<keyword evidence="3" id="KW-1003">Cell membrane</keyword>
<feature type="transmembrane region" description="Helical" evidence="7">
    <location>
        <begin position="229"/>
        <end position="247"/>
    </location>
</feature>
<feature type="transmembrane region" description="Helical" evidence="7">
    <location>
        <begin position="476"/>
        <end position="497"/>
    </location>
</feature>
<dbReference type="Gene3D" id="1.20.1250.20">
    <property type="entry name" value="MFS general substrate transporter like domains"/>
    <property type="match status" value="1"/>
</dbReference>
<dbReference type="GO" id="GO:0005886">
    <property type="term" value="C:plasma membrane"/>
    <property type="evidence" value="ECO:0007669"/>
    <property type="project" value="UniProtKB-SubCell"/>
</dbReference>
<keyword evidence="4 7" id="KW-0812">Transmembrane</keyword>
<keyword evidence="5 7" id="KW-1133">Transmembrane helix</keyword>
<evidence type="ECO:0000256" key="4">
    <source>
        <dbReference type="ARBA" id="ARBA00022692"/>
    </source>
</evidence>
<gene>
    <name evidence="9" type="ORF">HDA39_002492</name>
</gene>
<feature type="transmembrane region" description="Helical" evidence="7">
    <location>
        <begin position="139"/>
        <end position="163"/>
    </location>
</feature>
<feature type="transmembrane region" description="Helical" evidence="7">
    <location>
        <begin position="82"/>
        <end position="100"/>
    </location>
</feature>
<dbReference type="CDD" id="cd17321">
    <property type="entry name" value="MFS_MMR_MDR_like"/>
    <property type="match status" value="1"/>
</dbReference>
<dbReference type="InterPro" id="IPR011701">
    <property type="entry name" value="MFS"/>
</dbReference>
<dbReference type="PROSITE" id="PS50850">
    <property type="entry name" value="MFS"/>
    <property type="match status" value="1"/>
</dbReference>
<feature type="transmembrane region" description="Helical" evidence="7">
    <location>
        <begin position="359"/>
        <end position="378"/>
    </location>
</feature>
<evidence type="ECO:0000256" key="6">
    <source>
        <dbReference type="ARBA" id="ARBA00023136"/>
    </source>
</evidence>
<evidence type="ECO:0000313" key="10">
    <source>
        <dbReference type="Proteomes" id="UP000549971"/>
    </source>
</evidence>
<evidence type="ECO:0000256" key="7">
    <source>
        <dbReference type="SAM" id="Phobius"/>
    </source>
</evidence>
<protein>
    <submittedName>
        <fullName evidence="9">DHA2 family multidrug resistance protein-like MFS transporter</fullName>
    </submittedName>
</protein>
<comment type="caution">
    <text evidence="9">The sequence shown here is derived from an EMBL/GenBank/DDBJ whole genome shotgun (WGS) entry which is preliminary data.</text>
</comment>
<comment type="subcellular location">
    <subcellularLocation>
        <location evidence="1">Cell membrane</location>
        <topology evidence="1">Multi-pass membrane protein</topology>
    </subcellularLocation>
</comment>
<dbReference type="PANTHER" id="PTHR42718">
    <property type="entry name" value="MAJOR FACILITATOR SUPERFAMILY MULTIDRUG TRANSPORTER MFSC"/>
    <property type="match status" value="1"/>
</dbReference>
<keyword evidence="10" id="KW-1185">Reference proteome</keyword>
<evidence type="ECO:0000259" key="8">
    <source>
        <dbReference type="PROSITE" id="PS50850"/>
    </source>
</evidence>
<dbReference type="PRINTS" id="PR01036">
    <property type="entry name" value="TCRTETB"/>
</dbReference>
<dbReference type="Gene3D" id="1.20.1720.10">
    <property type="entry name" value="Multidrug resistance protein D"/>
    <property type="match status" value="1"/>
</dbReference>
<evidence type="ECO:0000256" key="2">
    <source>
        <dbReference type="ARBA" id="ARBA00022448"/>
    </source>
</evidence>
<proteinExistence type="predicted"/>
<evidence type="ECO:0000256" key="3">
    <source>
        <dbReference type="ARBA" id="ARBA00022475"/>
    </source>
</evidence>
<keyword evidence="2" id="KW-0813">Transport</keyword>
<evidence type="ECO:0000256" key="5">
    <source>
        <dbReference type="ARBA" id="ARBA00022989"/>
    </source>
</evidence>
<feature type="transmembrane region" description="Helical" evidence="7">
    <location>
        <begin position="52"/>
        <end position="70"/>
    </location>
</feature>
<feature type="transmembrane region" description="Helical" evidence="7">
    <location>
        <begin position="305"/>
        <end position="326"/>
    </location>
</feature>